<gene>
    <name evidence="3" type="ORF">PHACADRAFT_213459</name>
</gene>
<feature type="region of interest" description="Disordered" evidence="1">
    <location>
        <begin position="170"/>
        <end position="193"/>
    </location>
</feature>
<dbReference type="RefSeq" id="XP_007400813.1">
    <property type="nucleotide sequence ID" value="XM_007400751.1"/>
</dbReference>
<evidence type="ECO:0000313" key="4">
    <source>
        <dbReference type="Proteomes" id="UP000008370"/>
    </source>
</evidence>
<feature type="compositionally biased region" description="Low complexity" evidence="1">
    <location>
        <begin position="506"/>
        <end position="548"/>
    </location>
</feature>
<feature type="region of interest" description="Disordered" evidence="1">
    <location>
        <begin position="221"/>
        <end position="415"/>
    </location>
</feature>
<evidence type="ECO:0000313" key="3">
    <source>
        <dbReference type="EMBL" id="EKM50542.1"/>
    </source>
</evidence>
<dbReference type="PANTHER" id="PTHR13526">
    <property type="entry name" value="TRANSCRIPTION FACTOR SPT20 HOMOLOG"/>
    <property type="match status" value="1"/>
</dbReference>
<feature type="compositionally biased region" description="Pro residues" evidence="1">
    <location>
        <begin position="336"/>
        <end position="351"/>
    </location>
</feature>
<feature type="compositionally biased region" description="Low complexity" evidence="1">
    <location>
        <begin position="387"/>
        <end position="405"/>
    </location>
</feature>
<protein>
    <recommendedName>
        <fullName evidence="2">Spt20-like SEP domain-containing protein</fullName>
    </recommendedName>
</protein>
<dbReference type="Pfam" id="PF12090">
    <property type="entry name" value="Spt20_SEP"/>
    <property type="match status" value="1"/>
</dbReference>
<accession>K5WJV6</accession>
<dbReference type="EMBL" id="JH930478">
    <property type="protein sequence ID" value="EKM50542.1"/>
    <property type="molecule type" value="Genomic_DNA"/>
</dbReference>
<dbReference type="HOGENOM" id="CLU_019099_0_0_1"/>
<dbReference type="OrthoDB" id="1932706at2759"/>
<evidence type="ECO:0000256" key="1">
    <source>
        <dbReference type="SAM" id="MobiDB-lite"/>
    </source>
</evidence>
<dbReference type="InParanoid" id="K5WJV6"/>
<sequence>MTDYNVTRSVEGLLAQHESSPPSFTVHLYPEHWTLNNGSKFLYNNQVASLLDDIRAQRIPADFLELFDSANLPFYEGCMIVELLDYRPQKVKDPILVNPERSRAVLMPNPETLWADICLLNQKAGSMWTDQESLKVEAQILVATAPPLCLDPDPHLARMASHVLRVSVPKTPPSLKRKAAAMEHEEEESDKARRVKISQYLNPRHNRSTPSNYHILEIQQKTKESKPNVPPAQPEPILPAQLTAPPANPDDAGNYGINPTSLIKANPSPLPLPQSTTHLPSIMPAPSIPAPPTGAALSVPSGQPVKTVRQSPRPPSTVPQSAIPPHMQMYPIARNTPPPPQLSQTPMPRPPSSVSIAPQASPVMRSSSVQQPLQHTNQQIQQHPPGSQMQSPAMQPAQQIPTAPQTQPPAQPTMPNMPNIQLPTTPQTMAMWLARLQNKPEIAASLQRQLSGMTQEQQQKWLAQQQARMFMLAQQQARLNANGPATPAQSASPRPPTAIAGNQGMQQQPQQPQQPTHSHPQQPQQHQPQQHQPQQHQPQQQVPQQSSPMHVNQPLARSPMPNNAQVQQMPLQQAQAYSQYATMAQAQNHQFNPALHRPAMASHTQLMPHIANVNAQAGGMLPQQQGQDQAAAAAAAQAQAQAMMQGHYPMYNYPQMGMNMQQAAAAGRMPQYWPAMGIGRGMPPGMLQPHAQQMQMGNAKGT</sequence>
<evidence type="ECO:0000259" key="2">
    <source>
        <dbReference type="Pfam" id="PF12090"/>
    </source>
</evidence>
<reference evidence="3 4" key="1">
    <citation type="journal article" date="2012" name="BMC Genomics">
        <title>Comparative genomics of the white-rot fungi, Phanerochaete carnosa and P. chrysosporium, to elucidate the genetic basis of the distinct wood types they colonize.</title>
        <authorList>
            <person name="Suzuki H."/>
            <person name="MacDonald J."/>
            <person name="Syed K."/>
            <person name="Salamov A."/>
            <person name="Hori C."/>
            <person name="Aerts A."/>
            <person name="Henrissat B."/>
            <person name="Wiebenga A."/>
            <person name="vanKuyk P.A."/>
            <person name="Barry K."/>
            <person name="Lindquist E."/>
            <person name="LaButti K."/>
            <person name="Lapidus A."/>
            <person name="Lucas S."/>
            <person name="Coutinho P."/>
            <person name="Gong Y."/>
            <person name="Samejima M."/>
            <person name="Mahadevan R."/>
            <person name="Abou-Zaid M."/>
            <person name="de Vries R.P."/>
            <person name="Igarashi K."/>
            <person name="Yadav J.S."/>
            <person name="Grigoriev I.V."/>
            <person name="Master E.R."/>
        </authorList>
    </citation>
    <scope>NUCLEOTIDE SEQUENCE [LARGE SCALE GENOMIC DNA]</scope>
    <source>
        <strain evidence="3 4">HHB-10118-sp</strain>
    </source>
</reference>
<proteinExistence type="predicted"/>
<dbReference type="GO" id="GO:0000124">
    <property type="term" value="C:SAGA complex"/>
    <property type="evidence" value="ECO:0007669"/>
    <property type="project" value="InterPro"/>
</dbReference>
<feature type="compositionally biased region" description="Pro residues" evidence="1">
    <location>
        <begin position="228"/>
        <end position="237"/>
    </location>
</feature>
<feature type="domain" description="Spt20-like SEP" evidence="2">
    <location>
        <begin position="19"/>
        <end position="162"/>
    </location>
</feature>
<dbReference type="STRING" id="650164.K5WJV6"/>
<dbReference type="Proteomes" id="UP000008370">
    <property type="component" value="Unassembled WGS sequence"/>
</dbReference>
<dbReference type="PANTHER" id="PTHR13526:SF8">
    <property type="entry name" value="TRANSCRIPTION FACTOR SPT20 HOMOLOG"/>
    <property type="match status" value="1"/>
</dbReference>
<dbReference type="KEGG" id="pco:PHACADRAFT_213459"/>
<dbReference type="AlphaFoldDB" id="K5WJV6"/>
<dbReference type="InterPro" id="IPR021950">
    <property type="entry name" value="Spt20"/>
</dbReference>
<dbReference type="GO" id="GO:0006357">
    <property type="term" value="P:regulation of transcription by RNA polymerase II"/>
    <property type="evidence" value="ECO:0007669"/>
    <property type="project" value="TreeGrafter"/>
</dbReference>
<keyword evidence="4" id="KW-1185">Reference proteome</keyword>
<name>K5WJV6_PHACS</name>
<organism evidence="3 4">
    <name type="scientific">Phanerochaete carnosa (strain HHB-10118-sp)</name>
    <name type="common">White-rot fungus</name>
    <name type="synonym">Peniophora carnosa</name>
    <dbReference type="NCBI Taxonomy" id="650164"/>
    <lineage>
        <taxon>Eukaryota</taxon>
        <taxon>Fungi</taxon>
        <taxon>Dikarya</taxon>
        <taxon>Basidiomycota</taxon>
        <taxon>Agaricomycotina</taxon>
        <taxon>Agaricomycetes</taxon>
        <taxon>Polyporales</taxon>
        <taxon>Phanerochaetaceae</taxon>
        <taxon>Phanerochaete</taxon>
    </lineage>
</organism>
<feature type="region of interest" description="Disordered" evidence="1">
    <location>
        <begin position="480"/>
        <end position="571"/>
    </location>
</feature>
<feature type="compositionally biased region" description="Polar residues" evidence="1">
    <location>
        <begin position="352"/>
        <end position="385"/>
    </location>
</feature>
<dbReference type="GO" id="GO:0003712">
    <property type="term" value="F:transcription coregulator activity"/>
    <property type="evidence" value="ECO:0007669"/>
    <property type="project" value="InterPro"/>
</dbReference>
<dbReference type="GeneID" id="18913369"/>
<dbReference type="InterPro" id="IPR046468">
    <property type="entry name" value="Spt20-like_SEP"/>
</dbReference>